<comment type="similarity">
    <text evidence="4">Belongs to the UPP synthase family.</text>
</comment>
<dbReference type="GO" id="GO:0045547">
    <property type="term" value="F:ditrans,polycis-polyprenyl diphosphate synthase [(2E,6E)-farnesyl diphosphate specific] activity"/>
    <property type="evidence" value="ECO:0007669"/>
    <property type="project" value="UniProtKB-EC"/>
</dbReference>
<evidence type="ECO:0000256" key="9">
    <source>
        <dbReference type="ARBA" id="ARBA00022842"/>
    </source>
</evidence>
<evidence type="ECO:0000256" key="4">
    <source>
        <dbReference type="ARBA" id="ARBA00005432"/>
    </source>
</evidence>
<dbReference type="Gene3D" id="3.40.1180.10">
    <property type="entry name" value="Decaprenyl diphosphate synthase-like"/>
    <property type="match status" value="1"/>
</dbReference>
<dbReference type="AlphaFoldDB" id="A0ABC8R1Y8"/>
<keyword evidence="11 13" id="KW-0472">Membrane</keyword>
<accession>A0ABC8R1Y8</accession>
<evidence type="ECO:0000256" key="11">
    <source>
        <dbReference type="ARBA" id="ARBA00023136"/>
    </source>
</evidence>
<comment type="subcellular location">
    <subcellularLocation>
        <location evidence="2">Endoplasmic reticulum membrane</location>
    </subcellularLocation>
</comment>
<comment type="cofactor">
    <cofactor evidence="1">
        <name>Mg(2+)</name>
        <dbReference type="ChEBI" id="CHEBI:18420"/>
    </cofactor>
</comment>
<dbReference type="InterPro" id="IPR024489">
    <property type="entry name" value="Organ_specific_prot"/>
</dbReference>
<keyword evidence="9" id="KW-0460">Magnesium</keyword>
<evidence type="ECO:0000256" key="6">
    <source>
        <dbReference type="ARBA" id="ARBA00022679"/>
    </source>
</evidence>
<dbReference type="EMBL" id="CAUOFW020000926">
    <property type="protein sequence ID" value="CAK9139011.1"/>
    <property type="molecule type" value="Genomic_DNA"/>
</dbReference>
<organism evidence="14 15">
    <name type="scientific">Ilex paraguariensis</name>
    <name type="common">yerba mate</name>
    <dbReference type="NCBI Taxonomy" id="185542"/>
    <lineage>
        <taxon>Eukaryota</taxon>
        <taxon>Viridiplantae</taxon>
        <taxon>Streptophyta</taxon>
        <taxon>Embryophyta</taxon>
        <taxon>Tracheophyta</taxon>
        <taxon>Spermatophyta</taxon>
        <taxon>Magnoliopsida</taxon>
        <taxon>eudicotyledons</taxon>
        <taxon>Gunneridae</taxon>
        <taxon>Pentapetalae</taxon>
        <taxon>asterids</taxon>
        <taxon>campanulids</taxon>
        <taxon>Aquifoliales</taxon>
        <taxon>Aquifoliaceae</taxon>
        <taxon>Ilex</taxon>
    </lineage>
</organism>
<keyword evidence="15" id="KW-1185">Reference proteome</keyword>
<proteinExistence type="inferred from homology"/>
<dbReference type="PANTHER" id="PTHR21528:SF0">
    <property type="entry name" value="DEHYDRODOLICHYL DIPHOSPHATE SYNTHASE COMPLEX SUBUNIT NUS1"/>
    <property type="match status" value="1"/>
</dbReference>
<dbReference type="EC" id="2.5.1.87" evidence="5"/>
<evidence type="ECO:0000256" key="7">
    <source>
        <dbReference type="ARBA" id="ARBA00022692"/>
    </source>
</evidence>
<evidence type="ECO:0000313" key="14">
    <source>
        <dbReference type="EMBL" id="CAK9139011.1"/>
    </source>
</evidence>
<evidence type="ECO:0000256" key="5">
    <source>
        <dbReference type="ARBA" id="ARBA00012596"/>
    </source>
</evidence>
<evidence type="ECO:0000313" key="15">
    <source>
        <dbReference type="Proteomes" id="UP001642360"/>
    </source>
</evidence>
<evidence type="ECO:0000256" key="13">
    <source>
        <dbReference type="SAM" id="Phobius"/>
    </source>
</evidence>
<name>A0ABC8R1Y8_9AQUA</name>
<protein>
    <recommendedName>
        <fullName evidence="5">ditrans,polycis-polyprenyl diphosphate synthase [(2E,6E)-farnesyldiphosphate specific]</fullName>
        <ecNumber evidence="5">2.5.1.87</ecNumber>
    </recommendedName>
</protein>
<dbReference type="Pfam" id="PF10950">
    <property type="entry name" value="Organ_specific"/>
    <property type="match status" value="1"/>
</dbReference>
<evidence type="ECO:0000256" key="2">
    <source>
        <dbReference type="ARBA" id="ARBA00004586"/>
    </source>
</evidence>
<keyword evidence="7 13" id="KW-0812">Transmembrane</keyword>
<keyword evidence="8" id="KW-0256">Endoplasmic reticulum</keyword>
<dbReference type="PANTHER" id="PTHR21528">
    <property type="entry name" value="DEHYDRODOLICHYL DIPHOSPHATE SYNTHASE COMPLEX SUBUNIT NUS1"/>
    <property type="match status" value="1"/>
</dbReference>
<keyword evidence="10 13" id="KW-1133">Transmembrane helix</keyword>
<keyword evidence="6" id="KW-0808">Transferase</keyword>
<comment type="caution">
    <text evidence="14">The sequence shown here is derived from an EMBL/GenBank/DDBJ whole genome shotgun (WGS) entry which is preliminary data.</text>
</comment>
<comment type="pathway">
    <text evidence="3">Protein modification; protein glycosylation.</text>
</comment>
<reference evidence="14 15" key="1">
    <citation type="submission" date="2024-02" db="EMBL/GenBank/DDBJ databases">
        <authorList>
            <person name="Vignale AGUSTIN F."/>
            <person name="Sosa J E."/>
            <person name="Modenutti C."/>
        </authorList>
    </citation>
    <scope>NUCLEOTIDE SEQUENCE [LARGE SCALE GENOMIC DNA]</scope>
</reference>
<dbReference type="Proteomes" id="UP001642360">
    <property type="component" value="Unassembled WGS sequence"/>
</dbReference>
<feature type="transmembrane region" description="Helical" evidence="13">
    <location>
        <begin position="7"/>
        <end position="28"/>
    </location>
</feature>
<dbReference type="InterPro" id="IPR038887">
    <property type="entry name" value="Nus1/NgBR"/>
</dbReference>
<evidence type="ECO:0000256" key="1">
    <source>
        <dbReference type="ARBA" id="ARBA00001946"/>
    </source>
</evidence>
<feature type="transmembrane region" description="Helical" evidence="13">
    <location>
        <begin position="34"/>
        <end position="55"/>
    </location>
</feature>
<evidence type="ECO:0000256" key="10">
    <source>
        <dbReference type="ARBA" id="ARBA00022989"/>
    </source>
</evidence>
<dbReference type="SUPFAM" id="SSF64005">
    <property type="entry name" value="Undecaprenyl diphosphate synthase"/>
    <property type="match status" value="1"/>
</dbReference>
<evidence type="ECO:0000256" key="8">
    <source>
        <dbReference type="ARBA" id="ARBA00022824"/>
    </source>
</evidence>
<evidence type="ECO:0000256" key="12">
    <source>
        <dbReference type="ARBA" id="ARBA00047353"/>
    </source>
</evidence>
<dbReference type="GO" id="GO:0005789">
    <property type="term" value="C:endoplasmic reticulum membrane"/>
    <property type="evidence" value="ECO:0007669"/>
    <property type="project" value="UniProtKB-SubCell"/>
</dbReference>
<evidence type="ECO:0000256" key="3">
    <source>
        <dbReference type="ARBA" id="ARBA00004922"/>
    </source>
</evidence>
<sequence length="337" mass="37930">MKCRRYYSGFLSFVQSGNLALCLLWSIIHLIVGIWYFALGIAGALESCLISIGLLKRYKALDIGKVRYLAIVIDSEEARQTSKVIELLRWLAAIGVKNACLYDPDGILKKFKEAFMTRLGDAQLSEEAAVNDPLLDQKYMALEFASLSDGKEAAARAANFLFVKYYLGGADKKPIFTESLMAEALKAVGCKVTEPDLLLVYGPARCHLGFPAWRLRYTEIVHMGPLKSMKYGSLIKVIRKFTMVRQNYDLSSARKDPEDYWKSIMKGEPMPKAIKDLFHEDLASQSTSSQASKMDHFIKDFDFKPSVIIYHSHIRTPRRVAKPKSAPKAKNLLLGQV</sequence>
<gene>
    <name evidence="14" type="ORF">ILEXP_LOCUS6365</name>
</gene>
<comment type="catalytic activity">
    <reaction evidence="12">
        <text>n isopentenyl diphosphate + (2E,6E)-farnesyl diphosphate = a di-trans,poly-cis-polyprenyl diphosphate + n diphosphate</text>
        <dbReference type="Rhea" id="RHEA:53008"/>
        <dbReference type="Rhea" id="RHEA-COMP:19494"/>
        <dbReference type="ChEBI" id="CHEBI:33019"/>
        <dbReference type="ChEBI" id="CHEBI:128769"/>
        <dbReference type="ChEBI" id="CHEBI:136960"/>
        <dbReference type="ChEBI" id="CHEBI:175763"/>
        <dbReference type="EC" id="2.5.1.87"/>
    </reaction>
</comment>
<dbReference type="InterPro" id="IPR036424">
    <property type="entry name" value="UPP_synth-like_sf"/>
</dbReference>